<evidence type="ECO:0000313" key="2">
    <source>
        <dbReference type="Proteomes" id="UP000277811"/>
    </source>
</evidence>
<proteinExistence type="predicted"/>
<reference evidence="1 2" key="1">
    <citation type="submission" date="2018-06" db="EMBL/GenBank/DDBJ databases">
        <authorList>
            <person name="Strepis N."/>
        </authorList>
    </citation>
    <scope>NUCLEOTIDE SEQUENCE [LARGE SCALE GENOMIC DNA]</scope>
    <source>
        <strain evidence="1">LUCI</strain>
    </source>
</reference>
<name>A0A498RAJ7_9FIRM</name>
<dbReference type="EMBL" id="UPPP01000090">
    <property type="protein sequence ID" value="VBB08441.1"/>
    <property type="molecule type" value="Genomic_DNA"/>
</dbReference>
<protein>
    <submittedName>
        <fullName evidence="1">Uncharacterized protein</fullName>
    </submittedName>
</protein>
<organism evidence="1 2">
    <name type="scientific">Lucifera butyrica</name>
    <dbReference type="NCBI Taxonomy" id="1351585"/>
    <lineage>
        <taxon>Bacteria</taxon>
        <taxon>Bacillati</taxon>
        <taxon>Bacillota</taxon>
        <taxon>Negativicutes</taxon>
        <taxon>Veillonellales</taxon>
        <taxon>Veillonellaceae</taxon>
        <taxon>Lucifera</taxon>
    </lineage>
</organism>
<evidence type="ECO:0000313" key="1">
    <source>
        <dbReference type="EMBL" id="VBB08441.1"/>
    </source>
</evidence>
<gene>
    <name evidence="1" type="ORF">LUCI_3713</name>
</gene>
<dbReference type="AlphaFoldDB" id="A0A498RAJ7"/>
<sequence length="87" mass="9468">MAAREGARRAIVQGDLAEVTDVVHNFDSEFNVTMKYNPPLASDTAIPPTGTLVTVTVSRQVDLITPIKAFFNDQSFTTVSAKCTMTF</sequence>
<accession>A0A498RAJ7</accession>
<keyword evidence="2" id="KW-1185">Reference proteome</keyword>
<dbReference type="Proteomes" id="UP000277811">
    <property type="component" value="Unassembled WGS sequence"/>
</dbReference>